<dbReference type="Proteomes" id="UP000248714">
    <property type="component" value="Unassembled WGS sequence"/>
</dbReference>
<name>A0ABX9DYD0_9PSEU</name>
<organism evidence="1 2">
    <name type="scientific">Lentzea atacamensis</name>
    <dbReference type="NCBI Taxonomy" id="531938"/>
    <lineage>
        <taxon>Bacteria</taxon>
        <taxon>Bacillati</taxon>
        <taxon>Actinomycetota</taxon>
        <taxon>Actinomycetes</taxon>
        <taxon>Pseudonocardiales</taxon>
        <taxon>Pseudonocardiaceae</taxon>
        <taxon>Lentzea</taxon>
    </lineage>
</organism>
<proteinExistence type="predicted"/>
<evidence type="ECO:0000313" key="1">
    <source>
        <dbReference type="EMBL" id="RAS59434.1"/>
    </source>
</evidence>
<gene>
    <name evidence="1" type="ORF">C8D87_11446</name>
</gene>
<reference evidence="1 2" key="1">
    <citation type="submission" date="2018-06" db="EMBL/GenBank/DDBJ databases">
        <title>Genomic Encyclopedia of Type Strains, Phase IV (KMG-IV): sequencing the most valuable type-strain genomes for metagenomic binning, comparative biology and taxonomic classification.</title>
        <authorList>
            <person name="Goeker M."/>
        </authorList>
    </citation>
    <scope>NUCLEOTIDE SEQUENCE [LARGE SCALE GENOMIC DNA]</scope>
    <source>
        <strain evidence="1 2">DSM 45479</strain>
    </source>
</reference>
<dbReference type="EMBL" id="QLTT01000014">
    <property type="protein sequence ID" value="RAS59434.1"/>
    <property type="molecule type" value="Genomic_DNA"/>
</dbReference>
<evidence type="ECO:0000313" key="2">
    <source>
        <dbReference type="Proteomes" id="UP000248714"/>
    </source>
</evidence>
<protein>
    <recommendedName>
        <fullName evidence="3">ANTAR domain-containing protein</fullName>
    </recommendedName>
</protein>
<evidence type="ECO:0008006" key="3">
    <source>
        <dbReference type="Google" id="ProtNLM"/>
    </source>
</evidence>
<accession>A0ABX9DYD0</accession>
<sequence length="56" mass="5693">MTETVTEHQHTGAGTVADAFLHAALAHGVPGDRDNASAIVIALTRDPLASAASIRS</sequence>
<keyword evidence="2" id="KW-1185">Reference proteome</keyword>
<comment type="caution">
    <text evidence="1">The sequence shown here is derived from an EMBL/GenBank/DDBJ whole genome shotgun (WGS) entry which is preliminary data.</text>
</comment>